<sequence>MKIAELSCGYCGEDHVFDECPSNLSSVCYMGKEHCKAITLRSGTQFLGVINDAITEEDNSDLTHRKNSHPFVEQFTTEHTNEKNVQLHINISLVEVLERMPNYVKFMKDILSKKRRLGEFETVALTEGCTTMLMNKLPPKLKDSGSFTIPCSIGNHYVGKALCDLGVSIGLMPMSVFRKLGIRKARTTTVMLQLADRSYAHPKGKIEDVLKCELTLRVNNQQITFNVFDAMKCANENEECHAIGFIEMEVEIEFAKSCDSNSDDDDDAEPFELSEAETTAELRELMETKKLEDRPGKSFESLDLSARSFKPLRLSIEKLATLELKPLPLPLKHTYLGNNNTLPVVISIELTPDTRRMPFELCNAPTIFQHCMIVIFSDMVEKFLEVFMDDFSIFDNTFENCLKNLELVLCRCEEANLVLNWEKCHFMVCEGIVLGHKISQEGIAVNKIKIEVIKKLPPLATVKAVLGQRKDKVFHAIYYASRTLADAQLHYTTIEKELLDVIFAFEKFISYLVGNKDGNIQLIKKEFPDEQLLVITALPWNENYCKGIDFMGPFPSSWGNMYILVAVDYVSKWVEAVVLPTNDAKSVEWFLHKNIFTRAGTPHALISDEGSHFDCKLITNALNRYKV</sequence>
<organism evidence="2 3">
    <name type="scientific">Gossypium australe</name>
    <dbReference type="NCBI Taxonomy" id="47621"/>
    <lineage>
        <taxon>Eukaryota</taxon>
        <taxon>Viridiplantae</taxon>
        <taxon>Streptophyta</taxon>
        <taxon>Embryophyta</taxon>
        <taxon>Tracheophyta</taxon>
        <taxon>Spermatophyta</taxon>
        <taxon>Magnoliopsida</taxon>
        <taxon>eudicotyledons</taxon>
        <taxon>Gunneridae</taxon>
        <taxon>Pentapetalae</taxon>
        <taxon>rosids</taxon>
        <taxon>malvids</taxon>
        <taxon>Malvales</taxon>
        <taxon>Malvaceae</taxon>
        <taxon>Malvoideae</taxon>
        <taxon>Gossypium</taxon>
    </lineage>
</organism>
<feature type="domain" description="Integrase catalytic" evidence="1">
    <location>
        <begin position="535"/>
        <end position="627"/>
    </location>
</feature>
<dbReference type="OrthoDB" id="778454at2759"/>
<dbReference type="InterPro" id="IPR043128">
    <property type="entry name" value="Rev_trsase/Diguanyl_cyclase"/>
</dbReference>
<dbReference type="CDD" id="cd00303">
    <property type="entry name" value="retropepsin_like"/>
    <property type="match status" value="1"/>
</dbReference>
<dbReference type="Pfam" id="PF17919">
    <property type="entry name" value="RT_RNaseH_2"/>
    <property type="match status" value="1"/>
</dbReference>
<dbReference type="GO" id="GO:0015074">
    <property type="term" value="P:DNA integration"/>
    <property type="evidence" value="ECO:0007669"/>
    <property type="project" value="InterPro"/>
</dbReference>
<dbReference type="InterPro" id="IPR000477">
    <property type="entry name" value="RT_dom"/>
</dbReference>
<accession>A0A5B6X3H2</accession>
<comment type="caution">
    <text evidence="2">The sequence shown here is derived from an EMBL/GenBank/DDBJ whole genome shotgun (WGS) entry which is preliminary data.</text>
</comment>
<dbReference type="Gene3D" id="2.40.70.10">
    <property type="entry name" value="Acid Proteases"/>
    <property type="match status" value="1"/>
</dbReference>
<dbReference type="InterPro" id="IPR001584">
    <property type="entry name" value="Integrase_cat-core"/>
</dbReference>
<dbReference type="CDD" id="cd01647">
    <property type="entry name" value="RT_LTR"/>
    <property type="match status" value="1"/>
</dbReference>
<dbReference type="PROSITE" id="PS50994">
    <property type="entry name" value="INTEGRASE"/>
    <property type="match status" value="1"/>
</dbReference>
<dbReference type="InterPro" id="IPR036397">
    <property type="entry name" value="RNaseH_sf"/>
</dbReference>
<dbReference type="GO" id="GO:0003676">
    <property type="term" value="F:nucleic acid binding"/>
    <property type="evidence" value="ECO:0007669"/>
    <property type="project" value="InterPro"/>
</dbReference>
<evidence type="ECO:0000259" key="1">
    <source>
        <dbReference type="PROSITE" id="PS50994"/>
    </source>
</evidence>
<dbReference type="Gene3D" id="3.30.70.270">
    <property type="match status" value="1"/>
</dbReference>
<dbReference type="InterPro" id="IPR041577">
    <property type="entry name" value="RT_RNaseH_2"/>
</dbReference>
<dbReference type="Proteomes" id="UP000325315">
    <property type="component" value="Unassembled WGS sequence"/>
</dbReference>
<evidence type="ECO:0000313" key="2">
    <source>
        <dbReference type="EMBL" id="KAA3487525.1"/>
    </source>
</evidence>
<reference evidence="3" key="1">
    <citation type="journal article" date="2019" name="Plant Biotechnol. J.">
        <title>Genome sequencing of the Australian wild diploid species Gossypium australe highlights disease resistance and delayed gland morphogenesis.</title>
        <authorList>
            <person name="Cai Y."/>
            <person name="Cai X."/>
            <person name="Wang Q."/>
            <person name="Wang P."/>
            <person name="Zhang Y."/>
            <person name="Cai C."/>
            <person name="Xu Y."/>
            <person name="Wang K."/>
            <person name="Zhou Z."/>
            <person name="Wang C."/>
            <person name="Geng S."/>
            <person name="Li B."/>
            <person name="Dong Q."/>
            <person name="Hou Y."/>
            <person name="Wang H."/>
            <person name="Ai P."/>
            <person name="Liu Z."/>
            <person name="Yi F."/>
            <person name="Sun M."/>
            <person name="An G."/>
            <person name="Cheng J."/>
            <person name="Zhang Y."/>
            <person name="Shi Q."/>
            <person name="Xie Y."/>
            <person name="Shi X."/>
            <person name="Chang Y."/>
            <person name="Huang F."/>
            <person name="Chen Y."/>
            <person name="Hong S."/>
            <person name="Mi L."/>
            <person name="Sun Q."/>
            <person name="Zhang L."/>
            <person name="Zhou B."/>
            <person name="Peng R."/>
            <person name="Zhang X."/>
            <person name="Liu F."/>
        </authorList>
    </citation>
    <scope>NUCLEOTIDE SEQUENCE [LARGE SCALE GENOMIC DNA]</scope>
    <source>
        <strain evidence="3">cv. PA1801</strain>
    </source>
</reference>
<dbReference type="Gene3D" id="3.30.420.10">
    <property type="entry name" value="Ribonuclease H-like superfamily/Ribonuclease H"/>
    <property type="match status" value="1"/>
</dbReference>
<dbReference type="EMBL" id="SMMG02000001">
    <property type="protein sequence ID" value="KAA3487525.1"/>
    <property type="molecule type" value="Genomic_DNA"/>
</dbReference>
<evidence type="ECO:0000313" key="3">
    <source>
        <dbReference type="Proteomes" id="UP000325315"/>
    </source>
</evidence>
<dbReference type="InterPro" id="IPR043502">
    <property type="entry name" value="DNA/RNA_pol_sf"/>
</dbReference>
<dbReference type="SUPFAM" id="SSF53098">
    <property type="entry name" value="Ribonuclease H-like"/>
    <property type="match status" value="1"/>
</dbReference>
<dbReference type="InterPro" id="IPR012337">
    <property type="entry name" value="RNaseH-like_sf"/>
</dbReference>
<dbReference type="InterPro" id="IPR021109">
    <property type="entry name" value="Peptidase_aspartic_dom_sf"/>
</dbReference>
<dbReference type="AlphaFoldDB" id="A0A5B6X3H2"/>
<dbReference type="PANTHER" id="PTHR33067">
    <property type="entry name" value="RNA-DIRECTED DNA POLYMERASE-RELATED"/>
    <property type="match status" value="1"/>
</dbReference>
<dbReference type="SUPFAM" id="SSF56672">
    <property type="entry name" value="DNA/RNA polymerases"/>
    <property type="match status" value="1"/>
</dbReference>
<name>A0A5B6X3H2_9ROSI</name>
<proteinExistence type="predicted"/>
<gene>
    <name evidence="2" type="ORF">EPI10_031342</name>
</gene>
<dbReference type="PANTHER" id="PTHR33067:SF32">
    <property type="entry name" value="ASPARTIC PEPTIDASE DDI1-TYPE DOMAIN-CONTAINING PROTEIN"/>
    <property type="match status" value="1"/>
</dbReference>
<dbReference type="Pfam" id="PF00078">
    <property type="entry name" value="RVT_1"/>
    <property type="match status" value="1"/>
</dbReference>
<dbReference type="Pfam" id="PF00665">
    <property type="entry name" value="rve"/>
    <property type="match status" value="1"/>
</dbReference>
<keyword evidence="3" id="KW-1185">Reference proteome</keyword>
<protein>
    <submittedName>
        <fullName evidence="2">Retrovirus-related Pol polyprotein from transposon 17.6</fullName>
    </submittedName>
</protein>